<proteinExistence type="predicted"/>
<evidence type="ECO:0000313" key="2">
    <source>
        <dbReference type="Proteomes" id="UP000321570"/>
    </source>
</evidence>
<dbReference type="EMBL" id="CABIJS010000599">
    <property type="protein sequence ID" value="VUZ54038.1"/>
    <property type="molecule type" value="Genomic_DNA"/>
</dbReference>
<sequence length="102" mass="11644">MIHNALLPKDSTFPSLSLCAKKNLATDTAVYVRKYQSNGAGQKISFELNKVPCYTKWILMAKPGCVIEDVSISDTQLNNRNQKWALWIPSWMFFGLPTTRKY</sequence>
<dbReference type="AlphaFoldDB" id="A0A564Z589"/>
<evidence type="ECO:0000313" key="1">
    <source>
        <dbReference type="EMBL" id="VUZ54038.1"/>
    </source>
</evidence>
<dbReference type="Proteomes" id="UP000321570">
    <property type="component" value="Unassembled WGS sequence"/>
</dbReference>
<organism evidence="1 2">
    <name type="scientific">Hymenolepis diminuta</name>
    <name type="common">Rat tapeworm</name>
    <dbReference type="NCBI Taxonomy" id="6216"/>
    <lineage>
        <taxon>Eukaryota</taxon>
        <taxon>Metazoa</taxon>
        <taxon>Spiralia</taxon>
        <taxon>Lophotrochozoa</taxon>
        <taxon>Platyhelminthes</taxon>
        <taxon>Cestoda</taxon>
        <taxon>Eucestoda</taxon>
        <taxon>Cyclophyllidea</taxon>
        <taxon>Hymenolepididae</taxon>
        <taxon>Hymenolepis</taxon>
    </lineage>
</organism>
<keyword evidence="2" id="KW-1185">Reference proteome</keyword>
<gene>
    <name evidence="1" type="ORF">WMSIL1_LOCUS12232</name>
</gene>
<name>A0A564Z589_HYMDI</name>
<protein>
    <submittedName>
        <fullName evidence="1">Uncharacterized protein</fullName>
    </submittedName>
</protein>
<reference evidence="1 2" key="1">
    <citation type="submission" date="2019-07" db="EMBL/GenBank/DDBJ databases">
        <authorList>
            <person name="Jastrzebski P J."/>
            <person name="Paukszto L."/>
            <person name="Jastrzebski P J."/>
        </authorList>
    </citation>
    <scope>NUCLEOTIDE SEQUENCE [LARGE SCALE GENOMIC DNA]</scope>
    <source>
        <strain evidence="1 2">WMS-il1</strain>
    </source>
</reference>
<accession>A0A564Z589</accession>